<evidence type="ECO:0000256" key="4">
    <source>
        <dbReference type="ARBA" id="ARBA00023163"/>
    </source>
</evidence>
<dbReference type="InterPro" id="IPR050109">
    <property type="entry name" value="HTH-type_TetR-like_transc_reg"/>
</dbReference>
<evidence type="ECO:0000313" key="8">
    <source>
        <dbReference type="Proteomes" id="UP000776164"/>
    </source>
</evidence>
<keyword evidence="8" id="KW-1185">Reference proteome</keyword>
<evidence type="ECO:0000256" key="5">
    <source>
        <dbReference type="PROSITE-ProRule" id="PRU00335"/>
    </source>
</evidence>
<dbReference type="Gene3D" id="1.10.10.60">
    <property type="entry name" value="Homeodomain-like"/>
    <property type="match status" value="1"/>
</dbReference>
<feature type="DNA-binding region" description="H-T-H motif" evidence="5">
    <location>
        <begin position="28"/>
        <end position="47"/>
    </location>
</feature>
<protein>
    <submittedName>
        <fullName evidence="7">AcrR family transcriptional regulator</fullName>
    </submittedName>
</protein>
<accession>A0ABS2L831</accession>
<evidence type="ECO:0000256" key="2">
    <source>
        <dbReference type="ARBA" id="ARBA00023015"/>
    </source>
</evidence>
<keyword evidence="1" id="KW-0678">Repressor</keyword>
<dbReference type="InterPro" id="IPR009057">
    <property type="entry name" value="Homeodomain-like_sf"/>
</dbReference>
<evidence type="ECO:0000256" key="3">
    <source>
        <dbReference type="ARBA" id="ARBA00023125"/>
    </source>
</evidence>
<keyword evidence="3 5" id="KW-0238">DNA-binding</keyword>
<dbReference type="RefSeq" id="WP_205109945.1">
    <property type="nucleotide sequence ID" value="NZ_BAAAHT010000015.1"/>
</dbReference>
<dbReference type="InterPro" id="IPR001647">
    <property type="entry name" value="HTH_TetR"/>
</dbReference>
<gene>
    <name evidence="7" type="ORF">JOE66_002514</name>
</gene>
<dbReference type="EMBL" id="JAFBBU010000001">
    <property type="protein sequence ID" value="MBM7472880.1"/>
    <property type="molecule type" value="Genomic_DNA"/>
</dbReference>
<dbReference type="InterPro" id="IPR041490">
    <property type="entry name" value="KstR2_TetR_C"/>
</dbReference>
<dbReference type="PRINTS" id="PR00455">
    <property type="entry name" value="HTHTETR"/>
</dbReference>
<keyword evidence="2" id="KW-0805">Transcription regulation</keyword>
<feature type="domain" description="HTH tetR-type" evidence="6">
    <location>
        <begin position="5"/>
        <end position="65"/>
    </location>
</feature>
<evidence type="ECO:0000313" key="7">
    <source>
        <dbReference type="EMBL" id="MBM7472880.1"/>
    </source>
</evidence>
<dbReference type="Pfam" id="PF00440">
    <property type="entry name" value="TetR_N"/>
    <property type="match status" value="1"/>
</dbReference>
<dbReference type="Gene3D" id="1.10.357.10">
    <property type="entry name" value="Tetracycline Repressor, domain 2"/>
    <property type="match status" value="1"/>
</dbReference>
<dbReference type="PANTHER" id="PTHR30055:SF175">
    <property type="entry name" value="HTH-TYPE TRANSCRIPTIONAL REPRESSOR KSTR2"/>
    <property type="match status" value="1"/>
</dbReference>
<comment type="caution">
    <text evidence="7">The sequence shown here is derived from an EMBL/GenBank/DDBJ whole genome shotgun (WGS) entry which is preliminary data.</text>
</comment>
<dbReference type="SUPFAM" id="SSF48498">
    <property type="entry name" value="Tetracyclin repressor-like, C-terminal domain"/>
    <property type="match status" value="1"/>
</dbReference>
<dbReference type="PROSITE" id="PS50977">
    <property type="entry name" value="HTH_TETR_2"/>
    <property type="match status" value="1"/>
</dbReference>
<keyword evidence="4" id="KW-0804">Transcription</keyword>
<name>A0ABS2L831_9MICO</name>
<organism evidence="7 8">
    <name type="scientific">Subtercola frigoramans</name>
    <dbReference type="NCBI Taxonomy" id="120298"/>
    <lineage>
        <taxon>Bacteria</taxon>
        <taxon>Bacillati</taxon>
        <taxon>Actinomycetota</taxon>
        <taxon>Actinomycetes</taxon>
        <taxon>Micrococcales</taxon>
        <taxon>Microbacteriaceae</taxon>
        <taxon>Subtercola</taxon>
    </lineage>
</organism>
<dbReference type="PANTHER" id="PTHR30055">
    <property type="entry name" value="HTH-TYPE TRANSCRIPTIONAL REGULATOR RUTR"/>
    <property type="match status" value="1"/>
</dbReference>
<evidence type="ECO:0000259" key="6">
    <source>
        <dbReference type="PROSITE" id="PS50977"/>
    </source>
</evidence>
<evidence type="ECO:0000256" key="1">
    <source>
        <dbReference type="ARBA" id="ARBA00022491"/>
    </source>
</evidence>
<reference evidence="7 8" key="1">
    <citation type="submission" date="2021-01" db="EMBL/GenBank/DDBJ databases">
        <title>Sequencing the genomes of 1000 actinobacteria strains.</title>
        <authorList>
            <person name="Klenk H.-P."/>
        </authorList>
    </citation>
    <scope>NUCLEOTIDE SEQUENCE [LARGE SCALE GENOMIC DNA]</scope>
    <source>
        <strain evidence="7 8">DSM 13057</strain>
    </source>
</reference>
<sequence length="243" mass="27597">MARQAMVRDEVVRAATRLFKERGIRGVTLQDIANEVNLTKGALYHYFSSREDLLRQVFGDWINEELESLREQTTRSGSATDELRAYVRYHVSSVASNIDLYSLSFSVESELPPEVRAEFRRLKRRSDSVLKEILLRGFTSGEFEHRDEKVIAFAIDGMCNWLSKWFTPDGPKSSLDIADDFIELILRGIRRSNDNGMPAGTREAEGAVETAEYHARSIRFHSERLEQLLPSLSSANTSADSTS</sequence>
<dbReference type="Proteomes" id="UP000776164">
    <property type="component" value="Unassembled WGS sequence"/>
</dbReference>
<dbReference type="Pfam" id="PF17932">
    <property type="entry name" value="TetR_C_24"/>
    <property type="match status" value="1"/>
</dbReference>
<dbReference type="SUPFAM" id="SSF46689">
    <property type="entry name" value="Homeodomain-like"/>
    <property type="match status" value="1"/>
</dbReference>
<dbReference type="InterPro" id="IPR036271">
    <property type="entry name" value="Tet_transcr_reg_TetR-rel_C_sf"/>
</dbReference>
<proteinExistence type="predicted"/>